<keyword evidence="5" id="KW-1185">Reference proteome</keyword>
<evidence type="ECO:0000313" key="5">
    <source>
        <dbReference type="Proteomes" id="UP001060336"/>
    </source>
</evidence>
<name>A0A9J7AXB2_9PROT</name>
<dbReference type="Pfam" id="PF01476">
    <property type="entry name" value="LysM"/>
    <property type="match status" value="2"/>
</dbReference>
<dbReference type="InterPro" id="IPR018392">
    <property type="entry name" value="LysM"/>
</dbReference>
<accession>A0A9J7AXB2</accession>
<sequence>MSLLLSTLLAACGGTGPRLANDRPGASVRLAIPPGGRISAGPNDTVYEISRRYGVPVRDIILANGLQPPYKLDVGQDLRLPAPSNYLVRPGDTVFSISRRFNVDMRTVVQMNGIAPPYQIRVGQELRLPSREVAVASAASPATLPEGPGARGDRTRTALLSPGNVALPAPNPRAGTSVASAPARPTVPALAPVQPKRSATPTPKQKTGLEVARIRPPGRAGSTFRWPVRGRIIANFGPRAGGLHNDGINIAAPRGAPVGAAENGVVAYAGDGLPGFGKLLLLKHSGGWITAYAHSDKLLVKRGDVVRRGQTIATVGSSGSVDRPQLHFEVRREKRAVDPRDYLEKS</sequence>
<evidence type="ECO:0000259" key="3">
    <source>
        <dbReference type="PROSITE" id="PS51782"/>
    </source>
</evidence>
<comment type="similarity">
    <text evidence="1">Belongs to the E.coli NlpD/Haemophilus LppB family.</text>
</comment>
<dbReference type="PANTHER" id="PTHR21666:SF263">
    <property type="entry name" value="MUREIN HYDROLASE ACTIVATOR NLPD"/>
    <property type="match status" value="1"/>
</dbReference>
<dbReference type="Gene3D" id="3.10.350.10">
    <property type="entry name" value="LysM domain"/>
    <property type="match status" value="2"/>
</dbReference>
<feature type="region of interest" description="Disordered" evidence="2">
    <location>
        <begin position="163"/>
        <end position="183"/>
    </location>
</feature>
<dbReference type="GO" id="GO:0004222">
    <property type="term" value="F:metalloendopeptidase activity"/>
    <property type="evidence" value="ECO:0007669"/>
    <property type="project" value="TreeGrafter"/>
</dbReference>
<dbReference type="InterPro" id="IPR050570">
    <property type="entry name" value="Cell_wall_metabolism_enzyme"/>
</dbReference>
<dbReference type="InterPro" id="IPR036779">
    <property type="entry name" value="LysM_dom_sf"/>
</dbReference>
<proteinExistence type="inferred from homology"/>
<evidence type="ECO:0000256" key="1">
    <source>
        <dbReference type="ARBA" id="ARBA00038420"/>
    </source>
</evidence>
<dbReference type="Pfam" id="PF01551">
    <property type="entry name" value="Peptidase_M23"/>
    <property type="match status" value="1"/>
</dbReference>
<evidence type="ECO:0000256" key="2">
    <source>
        <dbReference type="SAM" id="MobiDB-lite"/>
    </source>
</evidence>
<dbReference type="SUPFAM" id="SSF51261">
    <property type="entry name" value="Duplicated hybrid motif"/>
    <property type="match status" value="1"/>
</dbReference>
<protein>
    <submittedName>
        <fullName evidence="4">LysM peptidoglycan-binding domain-containing M23 family metallopeptidase</fullName>
    </submittedName>
</protein>
<dbReference type="PROSITE" id="PS51782">
    <property type="entry name" value="LYSM"/>
    <property type="match status" value="2"/>
</dbReference>
<dbReference type="CDD" id="cd00118">
    <property type="entry name" value="LysM"/>
    <property type="match status" value="2"/>
</dbReference>
<dbReference type="SUPFAM" id="SSF54106">
    <property type="entry name" value="LysM domain"/>
    <property type="match status" value="1"/>
</dbReference>
<feature type="domain" description="LysM" evidence="3">
    <location>
        <begin position="84"/>
        <end position="128"/>
    </location>
</feature>
<feature type="domain" description="LysM" evidence="3">
    <location>
        <begin position="36"/>
        <end position="80"/>
    </location>
</feature>
<dbReference type="AlphaFoldDB" id="A0A9J7AXB2"/>
<dbReference type="EMBL" id="CP102480">
    <property type="protein sequence ID" value="UUX50101.1"/>
    <property type="molecule type" value="Genomic_DNA"/>
</dbReference>
<dbReference type="SMART" id="SM00257">
    <property type="entry name" value="LysM"/>
    <property type="match status" value="2"/>
</dbReference>
<evidence type="ECO:0000313" key="4">
    <source>
        <dbReference type="EMBL" id="UUX50101.1"/>
    </source>
</evidence>
<dbReference type="PANTHER" id="PTHR21666">
    <property type="entry name" value="PEPTIDASE-RELATED"/>
    <property type="match status" value="1"/>
</dbReference>
<dbReference type="InterPro" id="IPR016047">
    <property type="entry name" value="M23ase_b-sheet_dom"/>
</dbReference>
<dbReference type="CDD" id="cd12797">
    <property type="entry name" value="M23_peptidase"/>
    <property type="match status" value="1"/>
</dbReference>
<dbReference type="RefSeq" id="WP_257769122.1">
    <property type="nucleotide sequence ID" value="NZ_CP102480.1"/>
</dbReference>
<dbReference type="InterPro" id="IPR011055">
    <property type="entry name" value="Dup_hybrid_motif"/>
</dbReference>
<dbReference type="Proteomes" id="UP001060336">
    <property type="component" value="Chromosome"/>
</dbReference>
<dbReference type="KEGG" id="naci:NUH88_00050"/>
<gene>
    <name evidence="4" type="ORF">NUH88_00050</name>
</gene>
<reference evidence="4" key="1">
    <citation type="submission" date="2022-08" db="EMBL/GenBank/DDBJ databases">
        <title>Nisaea acidiphila sp. nov., isolated from a marine algal debris and emended description of the genus Nisaea Urios et al. 2008.</title>
        <authorList>
            <person name="Kwon K."/>
        </authorList>
    </citation>
    <scope>NUCLEOTIDE SEQUENCE</scope>
    <source>
        <strain evidence="4">MEBiC11861</strain>
    </source>
</reference>
<organism evidence="4 5">
    <name type="scientific">Nisaea acidiphila</name>
    <dbReference type="NCBI Taxonomy" id="1862145"/>
    <lineage>
        <taxon>Bacteria</taxon>
        <taxon>Pseudomonadati</taxon>
        <taxon>Pseudomonadota</taxon>
        <taxon>Alphaproteobacteria</taxon>
        <taxon>Rhodospirillales</taxon>
        <taxon>Thalassobaculaceae</taxon>
        <taxon>Nisaea</taxon>
    </lineage>
</organism>
<dbReference type="Gene3D" id="2.70.70.10">
    <property type="entry name" value="Glucose Permease (Domain IIA)"/>
    <property type="match status" value="1"/>
</dbReference>